<evidence type="ECO:0000313" key="3">
    <source>
        <dbReference type="EMBL" id="QJA83800.1"/>
    </source>
</evidence>
<evidence type="ECO:0000313" key="2">
    <source>
        <dbReference type="EMBL" id="QJA65367.1"/>
    </source>
</evidence>
<sequence>MSLVVFDFECPSGHITEHYCHPKQKKAACSECGKTAKRIVSMGRVNMVNENPVWLKSVVDVVDKTSTKHHVQEFVKNPSRKTYAAWMRGEGIRPMDHTEHGGPPVHRTPPDPDLSGLRNEVARRHFERKRIEVGG</sequence>
<protein>
    <submittedName>
        <fullName evidence="2">Uncharacterized protein</fullName>
    </submittedName>
</protein>
<organism evidence="2">
    <name type="scientific">viral metagenome</name>
    <dbReference type="NCBI Taxonomy" id="1070528"/>
    <lineage>
        <taxon>unclassified sequences</taxon>
        <taxon>metagenomes</taxon>
        <taxon>organismal metagenomes</taxon>
    </lineage>
</organism>
<proteinExistence type="predicted"/>
<reference evidence="2" key="1">
    <citation type="submission" date="2020-03" db="EMBL/GenBank/DDBJ databases">
        <title>The deep terrestrial virosphere.</title>
        <authorList>
            <person name="Holmfeldt K."/>
            <person name="Nilsson E."/>
            <person name="Simone D."/>
            <person name="Lopez-Fernandez M."/>
            <person name="Wu X."/>
            <person name="de Brujin I."/>
            <person name="Lundin D."/>
            <person name="Andersson A."/>
            <person name="Bertilsson S."/>
            <person name="Dopson M."/>
        </authorList>
    </citation>
    <scope>NUCLEOTIDE SEQUENCE</scope>
    <source>
        <strain evidence="3">MM415A00252</strain>
        <strain evidence="2">MM415B00400</strain>
    </source>
</reference>
<dbReference type="AlphaFoldDB" id="A0A6M3J8D1"/>
<name>A0A6M3J8D1_9ZZZZ</name>
<dbReference type="EMBL" id="MT141537">
    <property type="protein sequence ID" value="QJA65367.1"/>
    <property type="molecule type" value="Genomic_DNA"/>
</dbReference>
<dbReference type="EMBL" id="MT142518">
    <property type="protein sequence ID" value="QJA83800.1"/>
    <property type="molecule type" value="Genomic_DNA"/>
</dbReference>
<accession>A0A6M3J8D1</accession>
<evidence type="ECO:0000256" key="1">
    <source>
        <dbReference type="SAM" id="MobiDB-lite"/>
    </source>
</evidence>
<gene>
    <name evidence="3" type="ORF">MM415A00252_0021</name>
    <name evidence="2" type="ORF">MM415B00400_0022</name>
</gene>
<feature type="region of interest" description="Disordered" evidence="1">
    <location>
        <begin position="93"/>
        <end position="119"/>
    </location>
</feature>